<dbReference type="EMBL" id="CM056792">
    <property type="protein sequence ID" value="KAJ8721930.1"/>
    <property type="molecule type" value="Genomic_DNA"/>
</dbReference>
<sequence>MKSFIVAACIVACVYALDQDAQVLRSVYEPNSAGGFQYAYETDNGIQAQADAVLKSVGKDEVALEITGSNSYTNPDGEVVSSTYVANENGFQVQGSHLPTPPPPEPIPEYIQRALEYIAAHPYTEKN</sequence>
<gene>
    <name evidence="1" type="ORF">PYW08_004332</name>
</gene>
<dbReference type="Proteomes" id="UP001231649">
    <property type="component" value="Chromosome 16"/>
</dbReference>
<proteinExistence type="predicted"/>
<name>A0ACC2QR59_9NEOP</name>
<accession>A0ACC2QR59</accession>
<evidence type="ECO:0000313" key="2">
    <source>
        <dbReference type="Proteomes" id="UP001231649"/>
    </source>
</evidence>
<keyword evidence="2" id="KW-1185">Reference proteome</keyword>
<comment type="caution">
    <text evidence="1">The sequence shown here is derived from an EMBL/GenBank/DDBJ whole genome shotgun (WGS) entry which is preliminary data.</text>
</comment>
<reference evidence="1" key="1">
    <citation type="submission" date="2023-03" db="EMBL/GenBank/DDBJ databases">
        <title>Chromosome-level genomes of two armyworms, Mythimna separata and Mythimna loreyi, provide insights into the biosynthesis and reception of sex pheromones.</title>
        <authorList>
            <person name="Zhao H."/>
        </authorList>
    </citation>
    <scope>NUCLEOTIDE SEQUENCE</scope>
    <source>
        <strain evidence="1">BeijingLab</strain>
    </source>
</reference>
<organism evidence="1 2">
    <name type="scientific">Mythimna loreyi</name>
    <dbReference type="NCBI Taxonomy" id="667449"/>
    <lineage>
        <taxon>Eukaryota</taxon>
        <taxon>Metazoa</taxon>
        <taxon>Ecdysozoa</taxon>
        <taxon>Arthropoda</taxon>
        <taxon>Hexapoda</taxon>
        <taxon>Insecta</taxon>
        <taxon>Pterygota</taxon>
        <taxon>Neoptera</taxon>
        <taxon>Endopterygota</taxon>
        <taxon>Lepidoptera</taxon>
        <taxon>Glossata</taxon>
        <taxon>Ditrysia</taxon>
        <taxon>Noctuoidea</taxon>
        <taxon>Noctuidae</taxon>
        <taxon>Noctuinae</taxon>
        <taxon>Hadenini</taxon>
        <taxon>Mythimna</taxon>
    </lineage>
</organism>
<protein>
    <submittedName>
        <fullName evidence="1">Uncharacterized protein</fullName>
    </submittedName>
</protein>
<evidence type="ECO:0000313" key="1">
    <source>
        <dbReference type="EMBL" id="KAJ8721930.1"/>
    </source>
</evidence>